<sequence>MASAEDNSILACTIHDSRGGILTTLTV</sequence>
<evidence type="ECO:0000313" key="1">
    <source>
        <dbReference type="EMBL" id="CAF5108182.1"/>
    </source>
</evidence>
<proteinExistence type="predicted"/>
<accession>A0A8S3F7T1</accession>
<protein>
    <submittedName>
        <fullName evidence="1">Uncharacterized protein</fullName>
    </submittedName>
</protein>
<name>A0A8S3F7T1_9BILA</name>
<comment type="caution">
    <text evidence="1">The sequence shown here is derived from an EMBL/GenBank/DDBJ whole genome shotgun (WGS) entry which is preliminary data.</text>
</comment>
<dbReference type="Proteomes" id="UP000676336">
    <property type="component" value="Unassembled WGS sequence"/>
</dbReference>
<organism evidence="1 2">
    <name type="scientific">Rotaria magnacalcarata</name>
    <dbReference type="NCBI Taxonomy" id="392030"/>
    <lineage>
        <taxon>Eukaryota</taxon>
        <taxon>Metazoa</taxon>
        <taxon>Spiralia</taxon>
        <taxon>Gnathifera</taxon>
        <taxon>Rotifera</taxon>
        <taxon>Eurotatoria</taxon>
        <taxon>Bdelloidea</taxon>
        <taxon>Philodinida</taxon>
        <taxon>Philodinidae</taxon>
        <taxon>Rotaria</taxon>
    </lineage>
</organism>
<evidence type="ECO:0000313" key="2">
    <source>
        <dbReference type="Proteomes" id="UP000676336"/>
    </source>
</evidence>
<reference evidence="1" key="1">
    <citation type="submission" date="2021-02" db="EMBL/GenBank/DDBJ databases">
        <authorList>
            <person name="Nowell W R."/>
        </authorList>
    </citation>
    <scope>NUCLEOTIDE SEQUENCE</scope>
</reference>
<gene>
    <name evidence="1" type="ORF">SMN809_LOCUS61983</name>
</gene>
<feature type="non-terminal residue" evidence="1">
    <location>
        <position position="27"/>
    </location>
</feature>
<dbReference type="EMBL" id="CAJOBI010253157">
    <property type="protein sequence ID" value="CAF5108182.1"/>
    <property type="molecule type" value="Genomic_DNA"/>
</dbReference>
<dbReference type="AlphaFoldDB" id="A0A8S3F7T1"/>